<reference evidence="2" key="1">
    <citation type="submission" date="2009-10" db="EMBL/GenBank/DDBJ databases">
        <title>Diversity of trophic interactions inside an arsenic-rich microbial ecosystem.</title>
        <authorList>
            <person name="Bertin P.N."/>
            <person name="Heinrich-Salmeron A."/>
            <person name="Pelletier E."/>
            <person name="Goulhen-Chollet F."/>
            <person name="Arsene-Ploetze F."/>
            <person name="Gallien S."/>
            <person name="Calteau A."/>
            <person name="Vallenet D."/>
            <person name="Casiot C."/>
            <person name="Chane-Woon-Ming B."/>
            <person name="Giloteaux L."/>
            <person name="Barakat M."/>
            <person name="Bonnefoy V."/>
            <person name="Bruneel O."/>
            <person name="Chandler M."/>
            <person name="Cleiss J."/>
            <person name="Duran R."/>
            <person name="Elbaz-Poulichet F."/>
            <person name="Fonknechten N."/>
            <person name="Lauga B."/>
            <person name="Mornico D."/>
            <person name="Ortet P."/>
            <person name="Schaeffer C."/>
            <person name="Siguier P."/>
            <person name="Alexander Thil Smith A."/>
            <person name="Van Dorsselaer A."/>
            <person name="Weissenbach J."/>
            <person name="Medigue C."/>
            <person name="Le Paslier D."/>
        </authorList>
    </citation>
    <scope>NUCLEOTIDE SEQUENCE</scope>
</reference>
<organism evidence="2">
    <name type="scientific">mine drainage metagenome</name>
    <dbReference type="NCBI Taxonomy" id="410659"/>
    <lineage>
        <taxon>unclassified sequences</taxon>
        <taxon>metagenomes</taxon>
        <taxon>ecological metagenomes</taxon>
    </lineage>
</organism>
<feature type="region of interest" description="Disordered" evidence="1">
    <location>
        <begin position="68"/>
        <end position="95"/>
    </location>
</feature>
<dbReference type="AlphaFoldDB" id="E6Q8T7"/>
<sequence length="95" mass="10184">MIESTTAMQATIECLLTTEPITAQEIADKSGATVALVRLAITTLEHCAPAKPAKALDRGDYQVQSSTRYFRPGSYTPPSDETVTLPGMGDPVEEQ</sequence>
<comment type="caution">
    <text evidence="2">The sequence shown here is derived from an EMBL/GenBank/DDBJ whole genome shotgun (WGS) entry which is preliminary data.</text>
</comment>
<protein>
    <submittedName>
        <fullName evidence="2">Uncharacterized protein</fullName>
    </submittedName>
</protein>
<dbReference type="EMBL" id="CABP01000014">
    <property type="protein sequence ID" value="CBI03613.1"/>
    <property type="molecule type" value="Genomic_DNA"/>
</dbReference>
<evidence type="ECO:0000313" key="2">
    <source>
        <dbReference type="EMBL" id="CBI03613.1"/>
    </source>
</evidence>
<name>E6Q8T7_9ZZZZ</name>
<gene>
    <name evidence="2" type="ORF">CARN5_2982</name>
</gene>
<evidence type="ECO:0000256" key="1">
    <source>
        <dbReference type="SAM" id="MobiDB-lite"/>
    </source>
</evidence>
<proteinExistence type="predicted"/>
<accession>E6Q8T7</accession>